<feature type="signal peptide" evidence="1">
    <location>
        <begin position="1"/>
        <end position="19"/>
    </location>
</feature>
<dbReference type="EMBL" id="QGGR01000028">
    <property type="protein sequence ID" value="PWK33238.1"/>
    <property type="molecule type" value="Genomic_DNA"/>
</dbReference>
<accession>A0A316ERR5</accession>
<keyword evidence="1" id="KW-0732">Signal</keyword>
<reference evidence="2 3" key="1">
    <citation type="submission" date="2018-05" db="EMBL/GenBank/DDBJ databases">
        <title>Genomic Encyclopedia of Archaeal and Bacterial Type Strains, Phase II (KMG-II): from individual species to whole genera.</title>
        <authorList>
            <person name="Goeker M."/>
        </authorList>
    </citation>
    <scope>NUCLEOTIDE SEQUENCE [LARGE SCALE GENOMIC DNA]</scope>
    <source>
        <strain evidence="2 3">DSM 45184</strain>
    </source>
</reference>
<gene>
    <name evidence="2" type="ORF">BC793_12828</name>
</gene>
<dbReference type="AlphaFoldDB" id="A0A316ERR5"/>
<evidence type="ECO:0008006" key="4">
    <source>
        <dbReference type="Google" id="ProtNLM"/>
    </source>
</evidence>
<name>A0A316ERR5_9ACTN</name>
<keyword evidence="3" id="KW-1185">Reference proteome</keyword>
<evidence type="ECO:0000256" key="1">
    <source>
        <dbReference type="SAM" id="SignalP"/>
    </source>
</evidence>
<sequence length="100" mass="10392">MRKLIAVFGAALAIAGANAFSASPASAISNCSSFLIDTTRTGARCTSSAGAMTTVFAIAYCRRELTPQKVVYGPRVRVHETSVANCGGGWYAASYSYATV</sequence>
<dbReference type="Proteomes" id="UP000245697">
    <property type="component" value="Unassembled WGS sequence"/>
</dbReference>
<evidence type="ECO:0000313" key="3">
    <source>
        <dbReference type="Proteomes" id="UP000245697"/>
    </source>
</evidence>
<protein>
    <recommendedName>
        <fullName evidence="4">Alpha amylase inhibitor</fullName>
    </recommendedName>
</protein>
<feature type="chain" id="PRO_5038880807" description="Alpha amylase inhibitor" evidence="1">
    <location>
        <begin position="20"/>
        <end position="100"/>
    </location>
</feature>
<organism evidence="2 3">
    <name type="scientific">Actinoplanes xinjiangensis</name>
    <dbReference type="NCBI Taxonomy" id="512350"/>
    <lineage>
        <taxon>Bacteria</taxon>
        <taxon>Bacillati</taxon>
        <taxon>Actinomycetota</taxon>
        <taxon>Actinomycetes</taxon>
        <taxon>Micromonosporales</taxon>
        <taxon>Micromonosporaceae</taxon>
        <taxon>Actinoplanes</taxon>
    </lineage>
</organism>
<proteinExistence type="predicted"/>
<comment type="caution">
    <text evidence="2">The sequence shown here is derived from an EMBL/GenBank/DDBJ whole genome shotgun (WGS) entry which is preliminary data.</text>
</comment>
<evidence type="ECO:0000313" key="2">
    <source>
        <dbReference type="EMBL" id="PWK33238.1"/>
    </source>
</evidence>